<dbReference type="InterPro" id="IPR009014">
    <property type="entry name" value="Transketo_C/PFOR_II"/>
</dbReference>
<gene>
    <name evidence="1" type="ORF">S01H1_62341</name>
</gene>
<dbReference type="EMBL" id="BARS01040943">
    <property type="protein sequence ID" value="GAG40742.1"/>
    <property type="molecule type" value="Genomic_DNA"/>
</dbReference>
<sequence>TSFGTSAPAKACFEKFGITVENVIKTAKKLIIDN</sequence>
<name>X0Y003_9ZZZZ</name>
<feature type="non-terminal residue" evidence="1">
    <location>
        <position position="1"/>
    </location>
</feature>
<accession>X0Y003</accession>
<evidence type="ECO:0008006" key="2">
    <source>
        <dbReference type="Google" id="ProtNLM"/>
    </source>
</evidence>
<organism evidence="1">
    <name type="scientific">marine sediment metagenome</name>
    <dbReference type="NCBI Taxonomy" id="412755"/>
    <lineage>
        <taxon>unclassified sequences</taxon>
        <taxon>metagenomes</taxon>
        <taxon>ecological metagenomes</taxon>
    </lineage>
</organism>
<comment type="caution">
    <text evidence="1">The sequence shown here is derived from an EMBL/GenBank/DDBJ whole genome shotgun (WGS) entry which is preliminary data.</text>
</comment>
<dbReference type="SUPFAM" id="SSF52922">
    <property type="entry name" value="TK C-terminal domain-like"/>
    <property type="match status" value="1"/>
</dbReference>
<evidence type="ECO:0000313" key="1">
    <source>
        <dbReference type="EMBL" id="GAG40742.1"/>
    </source>
</evidence>
<proteinExistence type="predicted"/>
<reference evidence="1" key="1">
    <citation type="journal article" date="2014" name="Front. Microbiol.">
        <title>High frequency of phylogenetically diverse reductive dehalogenase-homologous genes in deep subseafloor sedimentary metagenomes.</title>
        <authorList>
            <person name="Kawai M."/>
            <person name="Futagami T."/>
            <person name="Toyoda A."/>
            <person name="Takaki Y."/>
            <person name="Nishi S."/>
            <person name="Hori S."/>
            <person name="Arai W."/>
            <person name="Tsubouchi T."/>
            <person name="Morono Y."/>
            <person name="Uchiyama I."/>
            <person name="Ito T."/>
            <person name="Fujiyama A."/>
            <person name="Inagaki F."/>
            <person name="Takami H."/>
        </authorList>
    </citation>
    <scope>NUCLEOTIDE SEQUENCE</scope>
    <source>
        <strain evidence="1">Expedition CK06-06</strain>
    </source>
</reference>
<dbReference type="AlphaFoldDB" id="X0Y003"/>
<dbReference type="Gene3D" id="3.40.50.920">
    <property type="match status" value="1"/>
</dbReference>
<protein>
    <recommendedName>
        <fullName evidence="2">Transketolase C-terminal domain-containing protein</fullName>
    </recommendedName>
</protein>